<keyword evidence="4" id="KW-0175">Coiled coil</keyword>
<accession>A0AA35CHR1</accession>
<dbReference type="InterPro" id="IPR051011">
    <property type="entry name" value="Metal_resp_trans_reg"/>
</dbReference>
<dbReference type="AlphaFoldDB" id="A0AA35CHR1"/>
<evidence type="ECO:0000313" key="6">
    <source>
        <dbReference type="EMBL" id="BDG59102.1"/>
    </source>
</evidence>
<dbReference type="InterPro" id="IPR036390">
    <property type="entry name" value="WH_DNA-bd_sf"/>
</dbReference>
<keyword evidence="7" id="KW-1185">Reference proteome</keyword>
<evidence type="ECO:0000313" key="7">
    <source>
        <dbReference type="Proteomes" id="UP001163687"/>
    </source>
</evidence>
<dbReference type="SUPFAM" id="SSF46785">
    <property type="entry name" value="Winged helix' DNA-binding domain"/>
    <property type="match status" value="1"/>
</dbReference>
<dbReference type="PROSITE" id="PS50987">
    <property type="entry name" value="HTH_ARSR_2"/>
    <property type="match status" value="1"/>
</dbReference>
<dbReference type="CDD" id="cd00090">
    <property type="entry name" value="HTH_ARSR"/>
    <property type="match status" value="1"/>
</dbReference>
<reference evidence="6" key="1">
    <citation type="submission" date="2022-03" db="EMBL/GenBank/DDBJ databases">
        <title>Complete genome sequence of Caldinitratiruptor microaerophilus.</title>
        <authorList>
            <person name="Mukaiyama R."/>
            <person name="Nishiyama T."/>
            <person name="Ueda K."/>
        </authorList>
    </citation>
    <scope>NUCLEOTIDE SEQUENCE</scope>
    <source>
        <strain evidence="6">JCM 16183</strain>
    </source>
</reference>
<organism evidence="6 7">
    <name type="scientific">Caldinitratiruptor microaerophilus</name>
    <dbReference type="NCBI Taxonomy" id="671077"/>
    <lineage>
        <taxon>Bacteria</taxon>
        <taxon>Bacillati</taxon>
        <taxon>Bacillota</taxon>
        <taxon>Clostridia</taxon>
        <taxon>Eubacteriales</taxon>
        <taxon>Symbiobacteriaceae</taxon>
        <taxon>Caldinitratiruptor</taxon>
    </lineage>
</organism>
<gene>
    <name evidence="6" type="ORF">caldi_01920</name>
</gene>
<dbReference type="InterPro" id="IPR011991">
    <property type="entry name" value="ArsR-like_HTH"/>
</dbReference>
<evidence type="ECO:0000259" key="5">
    <source>
        <dbReference type="PROSITE" id="PS50987"/>
    </source>
</evidence>
<dbReference type="Pfam" id="PF01022">
    <property type="entry name" value="HTH_5"/>
    <property type="match status" value="1"/>
</dbReference>
<dbReference type="SMART" id="SM00418">
    <property type="entry name" value="HTH_ARSR"/>
    <property type="match status" value="1"/>
</dbReference>
<name>A0AA35CHR1_9FIRM</name>
<evidence type="ECO:0000256" key="1">
    <source>
        <dbReference type="ARBA" id="ARBA00023015"/>
    </source>
</evidence>
<dbReference type="KEGG" id="cmic:caldi_01920"/>
<dbReference type="NCBIfam" id="NF033788">
    <property type="entry name" value="HTH_metalloreg"/>
    <property type="match status" value="1"/>
</dbReference>
<dbReference type="GO" id="GO:0003700">
    <property type="term" value="F:DNA-binding transcription factor activity"/>
    <property type="evidence" value="ECO:0007669"/>
    <property type="project" value="InterPro"/>
</dbReference>
<feature type="domain" description="HTH arsR-type" evidence="5">
    <location>
        <begin position="3"/>
        <end position="100"/>
    </location>
</feature>
<keyword evidence="2" id="KW-0238">DNA-binding</keyword>
<dbReference type="Proteomes" id="UP001163687">
    <property type="component" value="Chromosome"/>
</dbReference>
<dbReference type="PRINTS" id="PR00778">
    <property type="entry name" value="HTHARSR"/>
</dbReference>
<evidence type="ECO:0000256" key="2">
    <source>
        <dbReference type="ARBA" id="ARBA00023125"/>
    </source>
</evidence>
<dbReference type="GO" id="GO:0003677">
    <property type="term" value="F:DNA binding"/>
    <property type="evidence" value="ECO:0007669"/>
    <property type="project" value="UniProtKB-KW"/>
</dbReference>
<dbReference type="Gene3D" id="1.10.10.10">
    <property type="entry name" value="Winged helix-like DNA-binding domain superfamily/Winged helix DNA-binding domain"/>
    <property type="match status" value="1"/>
</dbReference>
<evidence type="ECO:0000256" key="4">
    <source>
        <dbReference type="SAM" id="Coils"/>
    </source>
</evidence>
<dbReference type="EMBL" id="AP025628">
    <property type="protein sequence ID" value="BDG59102.1"/>
    <property type="molecule type" value="Genomic_DNA"/>
</dbReference>
<keyword evidence="3" id="KW-0804">Transcription</keyword>
<proteinExistence type="predicted"/>
<sequence length="116" mass="13104">MVTDRRLLELQASLCRVLANTKRLEILYALEHGERSAGELARAVETTPANLSQHLALMRQHGLVEARREGLNVYYRLTSPVILDACRAVREALVQNLERQRSLLEQERLGTENLGG</sequence>
<dbReference type="InterPro" id="IPR001845">
    <property type="entry name" value="HTH_ArsR_DNA-bd_dom"/>
</dbReference>
<dbReference type="InterPro" id="IPR036388">
    <property type="entry name" value="WH-like_DNA-bd_sf"/>
</dbReference>
<dbReference type="PANTHER" id="PTHR43132">
    <property type="entry name" value="ARSENICAL RESISTANCE OPERON REPRESSOR ARSR-RELATED"/>
    <property type="match status" value="1"/>
</dbReference>
<keyword evidence="1" id="KW-0805">Transcription regulation</keyword>
<dbReference type="RefSeq" id="WP_264843218.1">
    <property type="nucleotide sequence ID" value="NZ_AP025628.1"/>
</dbReference>
<feature type="coiled-coil region" evidence="4">
    <location>
        <begin position="87"/>
        <end position="114"/>
    </location>
</feature>
<evidence type="ECO:0000256" key="3">
    <source>
        <dbReference type="ARBA" id="ARBA00023163"/>
    </source>
</evidence>
<protein>
    <submittedName>
        <fullName evidence="6">Transcriptional regulator</fullName>
    </submittedName>
</protein>
<dbReference type="PANTHER" id="PTHR43132:SF2">
    <property type="entry name" value="ARSENICAL RESISTANCE OPERON REPRESSOR ARSR-RELATED"/>
    <property type="match status" value="1"/>
</dbReference>